<feature type="compositionally biased region" description="Polar residues" evidence="1">
    <location>
        <begin position="66"/>
        <end position="78"/>
    </location>
</feature>
<protein>
    <recommendedName>
        <fullName evidence="4">Resistance to phytophthora 1 protein</fullName>
    </recommendedName>
</protein>
<feature type="transmembrane region" description="Helical" evidence="2">
    <location>
        <begin position="174"/>
        <end position="192"/>
    </location>
</feature>
<feature type="transmembrane region" description="Helical" evidence="2">
    <location>
        <begin position="198"/>
        <end position="216"/>
    </location>
</feature>
<organism evidence="3">
    <name type="scientific">Tetraselmis sp. GSL018</name>
    <dbReference type="NCBI Taxonomy" id="582737"/>
    <lineage>
        <taxon>Eukaryota</taxon>
        <taxon>Viridiplantae</taxon>
        <taxon>Chlorophyta</taxon>
        <taxon>core chlorophytes</taxon>
        <taxon>Chlorodendrophyceae</taxon>
        <taxon>Chlorodendrales</taxon>
        <taxon>Chlorodendraceae</taxon>
        <taxon>Tetraselmis</taxon>
    </lineage>
</organism>
<accession>A0A061S3G0</accession>
<reference evidence="3" key="1">
    <citation type="submission" date="2014-05" db="EMBL/GenBank/DDBJ databases">
        <title>The transcriptome of the halophilic microalga Tetraselmis sp. GSL018 isolated from the Great Salt Lake, Utah.</title>
        <authorList>
            <person name="Jinkerson R.E."/>
            <person name="D'Adamo S."/>
            <person name="Posewitz M.C."/>
        </authorList>
    </citation>
    <scope>NUCLEOTIDE SEQUENCE</scope>
    <source>
        <strain evidence="3">GSL018</strain>
    </source>
</reference>
<name>A0A061S3G0_9CHLO</name>
<evidence type="ECO:0008006" key="4">
    <source>
        <dbReference type="Google" id="ProtNLM"/>
    </source>
</evidence>
<keyword evidence="2" id="KW-1133">Transmembrane helix</keyword>
<feature type="region of interest" description="Disordered" evidence="1">
    <location>
        <begin position="44"/>
        <end position="80"/>
    </location>
</feature>
<dbReference type="PANTHER" id="PTHR36359">
    <property type="entry name" value="PROTEIN RESISTANCE TO PHYTOPHTHORA 1, CHLOROPLASTIC"/>
    <property type="match status" value="1"/>
</dbReference>
<dbReference type="GO" id="GO:0006952">
    <property type="term" value="P:defense response"/>
    <property type="evidence" value="ECO:0007669"/>
    <property type="project" value="InterPro"/>
</dbReference>
<evidence type="ECO:0000256" key="1">
    <source>
        <dbReference type="SAM" id="MobiDB-lite"/>
    </source>
</evidence>
<evidence type="ECO:0000256" key="2">
    <source>
        <dbReference type="SAM" id="Phobius"/>
    </source>
</evidence>
<gene>
    <name evidence="3" type="ORF">TSPGSL018_14319</name>
</gene>
<dbReference type="EMBL" id="GBEZ01006632">
    <property type="protein sequence ID" value="JAC78778.1"/>
    <property type="molecule type" value="Transcribed_RNA"/>
</dbReference>
<dbReference type="InterPro" id="IPR044966">
    <property type="entry name" value="RPH1"/>
</dbReference>
<proteinExistence type="predicted"/>
<dbReference type="AlphaFoldDB" id="A0A061S3G0"/>
<keyword evidence="2" id="KW-0812">Transmembrane</keyword>
<keyword evidence="2" id="KW-0472">Membrane</keyword>
<evidence type="ECO:0000313" key="3">
    <source>
        <dbReference type="EMBL" id="JAC78778.1"/>
    </source>
</evidence>
<dbReference type="PANTHER" id="PTHR36359:SF1">
    <property type="entry name" value="PROTEIN RESISTANCE TO PHYTOPHTHORA 1, CHLOROPLASTIC"/>
    <property type="match status" value="1"/>
</dbReference>
<sequence length="222" mass="24621">MIKTVRNNQQFQMRFVLRDTFVSERACPARTAFRDGRNKRAVYIRGSSSKAPEGASKGEPSDVKPTESNGKPAGNSTRIVDPEVSKEINKLAATFAPRQSGPAKKNPAVPGSVLYTVFDVQAWLGLVVGGLLSFNVIFPTDDPSIPRLLGMWSVWMFTVPSLRARECRPEEKDALNLLFVALPVMNVALPFVWKSFPFVFSADVVALLGIMYWKVWSAGQQR</sequence>